<evidence type="ECO:0000313" key="2">
    <source>
        <dbReference type="Proteomes" id="UP001163603"/>
    </source>
</evidence>
<dbReference type="Proteomes" id="UP001163603">
    <property type="component" value="Chromosome 12"/>
</dbReference>
<dbReference type="EMBL" id="CM047747">
    <property type="protein sequence ID" value="KAJ0017247.1"/>
    <property type="molecule type" value="Genomic_DNA"/>
</dbReference>
<proteinExistence type="predicted"/>
<comment type="caution">
    <text evidence="1">The sequence shown here is derived from an EMBL/GenBank/DDBJ whole genome shotgun (WGS) entry which is preliminary data.</text>
</comment>
<organism evidence="1 2">
    <name type="scientific">Pistacia integerrima</name>
    <dbReference type="NCBI Taxonomy" id="434235"/>
    <lineage>
        <taxon>Eukaryota</taxon>
        <taxon>Viridiplantae</taxon>
        <taxon>Streptophyta</taxon>
        <taxon>Embryophyta</taxon>
        <taxon>Tracheophyta</taxon>
        <taxon>Spermatophyta</taxon>
        <taxon>Magnoliopsida</taxon>
        <taxon>eudicotyledons</taxon>
        <taxon>Gunneridae</taxon>
        <taxon>Pentapetalae</taxon>
        <taxon>rosids</taxon>
        <taxon>malvids</taxon>
        <taxon>Sapindales</taxon>
        <taxon>Anacardiaceae</taxon>
        <taxon>Pistacia</taxon>
    </lineage>
</organism>
<evidence type="ECO:0000313" key="1">
    <source>
        <dbReference type="EMBL" id="KAJ0017247.1"/>
    </source>
</evidence>
<gene>
    <name evidence="1" type="ORF">Pint_09559</name>
</gene>
<protein>
    <submittedName>
        <fullName evidence="1">Uncharacterized protein</fullName>
    </submittedName>
</protein>
<accession>A0ACC0XGQ1</accession>
<name>A0ACC0XGQ1_9ROSI</name>
<reference evidence="2" key="1">
    <citation type="journal article" date="2023" name="G3 (Bethesda)">
        <title>Genome assembly and association tests identify interacting loci associated with vigor, precocity, and sex in interspecific pistachio rootstocks.</title>
        <authorList>
            <person name="Palmer W."/>
            <person name="Jacygrad E."/>
            <person name="Sagayaradj S."/>
            <person name="Cavanaugh K."/>
            <person name="Han R."/>
            <person name="Bertier L."/>
            <person name="Beede B."/>
            <person name="Kafkas S."/>
            <person name="Golino D."/>
            <person name="Preece J."/>
            <person name="Michelmore R."/>
        </authorList>
    </citation>
    <scope>NUCLEOTIDE SEQUENCE [LARGE SCALE GENOMIC DNA]</scope>
</reference>
<sequence>MALKYAMRKAITDKADVYSYGVLLLKIGSGKSNSKTQENQRNDYILNKACVLHSEQMLLNLVDTNMSGDCNKKQALKMLDLAVKCINQSPTLRPTMFEILSELEQISNFNTPSPSAWFLSSLVLSKWFME</sequence>
<keyword evidence="2" id="KW-1185">Reference proteome</keyword>